<accession>A0A832I4J6</accession>
<evidence type="ECO:0000313" key="2">
    <source>
        <dbReference type="EMBL" id="HGZ44611.1"/>
    </source>
</evidence>
<dbReference type="InterPro" id="IPR054218">
    <property type="entry name" value="DUF6938"/>
</dbReference>
<comment type="caution">
    <text evidence="2">The sequence shown here is derived from an EMBL/GenBank/DDBJ whole genome shotgun (WGS) entry which is preliminary data.</text>
</comment>
<dbReference type="EMBL" id="DSQF01000030">
    <property type="protein sequence ID" value="HGZ44611.1"/>
    <property type="molecule type" value="Genomic_DNA"/>
</dbReference>
<dbReference type="Pfam" id="PF22053">
    <property type="entry name" value="DUF6938"/>
    <property type="match status" value="1"/>
</dbReference>
<gene>
    <name evidence="2" type="ORF">ENR23_14605</name>
</gene>
<proteinExistence type="predicted"/>
<feature type="domain" description="DUF6938" evidence="1">
    <location>
        <begin position="290"/>
        <end position="409"/>
    </location>
</feature>
<sequence length="428" mass="47882">MGLGHQRAAHGLAHLAEDGIITAGSRDTTDPDEAAFWERLRWTYEFVSRSKSVPLVGPFLFGTLDRLLRIPPFYPLRDLSHPSLNNAIVERLIRQGLGRSLLQRLRSRALPMISTFYAPCLVADHVLDTPIFCEICDADVNRVWVASRARHSTIRYFAPCGRVMRRLRQYGVPDERIFITGFSLPRENIGGPGMETLKADLLARLARLDPRGRFLSVYGPTVEKLLGAAPAPAAREDRITVSFAVGGAGAQTEIGLMLLQSLKPALRAGSMRLFLIAGVNRIVERVFTDFAVRVGLETELGENVLIVCEDTKPAYFDRFNAVMRETDILWTKPSEISFFSALGLPIVMAPHIGSQEDKNHKWLTDKGCAMPQYNPRHALEWLSDLVRDGTFAEKAMNGFIKNRKLGVYKMEEVLATGSMERGTHPLRR</sequence>
<evidence type="ECO:0000259" key="1">
    <source>
        <dbReference type="Pfam" id="PF22053"/>
    </source>
</evidence>
<organism evidence="2">
    <name type="scientific">Eiseniibacteriota bacterium</name>
    <dbReference type="NCBI Taxonomy" id="2212470"/>
    <lineage>
        <taxon>Bacteria</taxon>
        <taxon>Candidatus Eiseniibacteriota</taxon>
    </lineage>
</organism>
<dbReference type="AlphaFoldDB" id="A0A832I4J6"/>
<reference evidence="2" key="1">
    <citation type="journal article" date="2020" name="mSystems">
        <title>Genome- and Community-Level Interaction Insights into Carbon Utilization and Element Cycling Functions of Hydrothermarchaeota in Hydrothermal Sediment.</title>
        <authorList>
            <person name="Zhou Z."/>
            <person name="Liu Y."/>
            <person name="Xu W."/>
            <person name="Pan J."/>
            <person name="Luo Z.H."/>
            <person name="Li M."/>
        </authorList>
    </citation>
    <scope>NUCLEOTIDE SEQUENCE [LARGE SCALE GENOMIC DNA]</scope>
    <source>
        <strain evidence="2">SpSt-381</strain>
    </source>
</reference>
<name>A0A832I4J6_UNCEI</name>
<protein>
    <recommendedName>
        <fullName evidence="1">DUF6938 domain-containing protein</fullName>
    </recommendedName>
</protein>